<proteinExistence type="predicted"/>
<feature type="compositionally biased region" description="Basic and acidic residues" evidence="1">
    <location>
        <begin position="23"/>
        <end position="41"/>
    </location>
</feature>
<evidence type="ECO:0000256" key="1">
    <source>
        <dbReference type="SAM" id="MobiDB-lite"/>
    </source>
</evidence>
<dbReference type="Proteomes" id="UP000250235">
    <property type="component" value="Unassembled WGS sequence"/>
</dbReference>
<sequence>MKGTTTEMHTINTSFRSALHHPAPTDHYLHSMKTSEPRDSEGGWDNSHLCEGVYRSINP</sequence>
<dbReference type="EMBL" id="KQ999877">
    <property type="protein sequence ID" value="KZV40742.1"/>
    <property type="molecule type" value="Genomic_DNA"/>
</dbReference>
<keyword evidence="3" id="KW-1185">Reference proteome</keyword>
<feature type="compositionally biased region" description="Polar residues" evidence="1">
    <location>
        <begin position="1"/>
        <end position="16"/>
    </location>
</feature>
<dbReference type="AlphaFoldDB" id="A0A2Z7C1Q5"/>
<protein>
    <submittedName>
        <fullName evidence="2">Uncharacterized protein</fullName>
    </submittedName>
</protein>
<name>A0A2Z7C1Q5_9LAMI</name>
<reference evidence="2 3" key="1">
    <citation type="journal article" date="2015" name="Proc. Natl. Acad. Sci. U.S.A.">
        <title>The resurrection genome of Boea hygrometrica: A blueprint for survival of dehydration.</title>
        <authorList>
            <person name="Xiao L."/>
            <person name="Yang G."/>
            <person name="Zhang L."/>
            <person name="Yang X."/>
            <person name="Zhao S."/>
            <person name="Ji Z."/>
            <person name="Zhou Q."/>
            <person name="Hu M."/>
            <person name="Wang Y."/>
            <person name="Chen M."/>
            <person name="Xu Y."/>
            <person name="Jin H."/>
            <person name="Xiao X."/>
            <person name="Hu G."/>
            <person name="Bao F."/>
            <person name="Hu Y."/>
            <person name="Wan P."/>
            <person name="Li L."/>
            <person name="Deng X."/>
            <person name="Kuang T."/>
            <person name="Xiang C."/>
            <person name="Zhu J.K."/>
            <person name="Oliver M.J."/>
            <person name="He Y."/>
        </authorList>
    </citation>
    <scope>NUCLEOTIDE SEQUENCE [LARGE SCALE GENOMIC DNA]</scope>
    <source>
        <strain evidence="3">cv. XS01</strain>
    </source>
</reference>
<gene>
    <name evidence="2" type="ORF">F511_29314</name>
</gene>
<evidence type="ECO:0000313" key="2">
    <source>
        <dbReference type="EMBL" id="KZV40742.1"/>
    </source>
</evidence>
<organism evidence="2 3">
    <name type="scientific">Dorcoceras hygrometricum</name>
    <dbReference type="NCBI Taxonomy" id="472368"/>
    <lineage>
        <taxon>Eukaryota</taxon>
        <taxon>Viridiplantae</taxon>
        <taxon>Streptophyta</taxon>
        <taxon>Embryophyta</taxon>
        <taxon>Tracheophyta</taxon>
        <taxon>Spermatophyta</taxon>
        <taxon>Magnoliopsida</taxon>
        <taxon>eudicotyledons</taxon>
        <taxon>Gunneridae</taxon>
        <taxon>Pentapetalae</taxon>
        <taxon>asterids</taxon>
        <taxon>lamiids</taxon>
        <taxon>Lamiales</taxon>
        <taxon>Gesneriaceae</taxon>
        <taxon>Didymocarpoideae</taxon>
        <taxon>Trichosporeae</taxon>
        <taxon>Loxocarpinae</taxon>
        <taxon>Dorcoceras</taxon>
    </lineage>
</organism>
<accession>A0A2Z7C1Q5</accession>
<evidence type="ECO:0000313" key="3">
    <source>
        <dbReference type="Proteomes" id="UP000250235"/>
    </source>
</evidence>
<feature type="region of interest" description="Disordered" evidence="1">
    <location>
        <begin position="1"/>
        <end position="49"/>
    </location>
</feature>